<dbReference type="PANTHER" id="PTHR10625:SF17">
    <property type="entry name" value="HISTONE DEACETYLASE 8"/>
    <property type="match status" value="1"/>
</dbReference>
<accession>A0A085UVJ7</accession>
<keyword evidence="4 7" id="KW-0378">Hydrolase</keyword>
<dbReference type="RefSeq" id="WP_020292267.1">
    <property type="nucleotide sequence ID" value="NZ_JPQT01000130.1"/>
</dbReference>
<evidence type="ECO:0000256" key="5">
    <source>
        <dbReference type="ARBA" id="ARBA00022833"/>
    </source>
</evidence>
<comment type="caution">
    <text evidence="7">The sequence shown here is derived from an EMBL/GenBank/DDBJ whole genome shotgun (WGS) entry which is preliminary data.</text>
</comment>
<comment type="cofactor">
    <cofactor evidence="1">
        <name>Zn(2+)</name>
        <dbReference type="ChEBI" id="CHEBI:29105"/>
    </cofactor>
</comment>
<keyword evidence="5" id="KW-0862">Zinc</keyword>
<dbReference type="PATRIC" id="fig|317.174.peg.4925"/>
<dbReference type="AlphaFoldDB" id="A0A085UVJ7"/>
<evidence type="ECO:0000259" key="6">
    <source>
        <dbReference type="Pfam" id="PF00850"/>
    </source>
</evidence>
<dbReference type="GO" id="GO:0046872">
    <property type="term" value="F:metal ion binding"/>
    <property type="evidence" value="ECO:0007669"/>
    <property type="project" value="UniProtKB-KW"/>
</dbReference>
<keyword evidence="3" id="KW-0479">Metal-binding</keyword>
<comment type="similarity">
    <text evidence="2">Belongs to the histone deacetylase family.</text>
</comment>
<dbReference type="SUPFAM" id="SSF52768">
    <property type="entry name" value="Arginase/deacetylase"/>
    <property type="match status" value="1"/>
</dbReference>
<dbReference type="InterPro" id="IPR023696">
    <property type="entry name" value="Ureohydrolase_dom_sf"/>
</dbReference>
<dbReference type="PANTHER" id="PTHR10625">
    <property type="entry name" value="HISTONE DEACETYLASE HDAC1-RELATED"/>
    <property type="match status" value="1"/>
</dbReference>
<dbReference type="Proteomes" id="UP000028643">
    <property type="component" value="Unassembled WGS sequence"/>
</dbReference>
<dbReference type="GO" id="GO:0040029">
    <property type="term" value="P:epigenetic regulation of gene expression"/>
    <property type="evidence" value="ECO:0007669"/>
    <property type="project" value="TreeGrafter"/>
</dbReference>
<organism evidence="7 8">
    <name type="scientific">Pseudomonas syringae</name>
    <dbReference type="NCBI Taxonomy" id="317"/>
    <lineage>
        <taxon>Bacteria</taxon>
        <taxon>Pseudomonadati</taxon>
        <taxon>Pseudomonadota</taxon>
        <taxon>Gammaproteobacteria</taxon>
        <taxon>Pseudomonadales</taxon>
        <taxon>Pseudomonadaceae</taxon>
        <taxon>Pseudomonas</taxon>
    </lineage>
</organism>
<dbReference type="PRINTS" id="PR01270">
    <property type="entry name" value="HDASUPER"/>
</dbReference>
<feature type="domain" description="Histone deacetylase" evidence="6">
    <location>
        <begin position="30"/>
        <end position="334"/>
    </location>
</feature>
<dbReference type="InterPro" id="IPR037138">
    <property type="entry name" value="His_deacetylse_dom_sf"/>
</dbReference>
<evidence type="ECO:0000256" key="1">
    <source>
        <dbReference type="ARBA" id="ARBA00001947"/>
    </source>
</evidence>
<dbReference type="InterPro" id="IPR023801">
    <property type="entry name" value="His_deacetylse_dom"/>
</dbReference>
<evidence type="ECO:0000313" key="7">
    <source>
        <dbReference type="EMBL" id="KFE47210.1"/>
    </source>
</evidence>
<protein>
    <submittedName>
        <fullName evidence="7">Acetylpolyamine aminohydrolase</fullName>
    </submittedName>
</protein>
<dbReference type="CDD" id="cd10001">
    <property type="entry name" value="HDAC_classII_APAH"/>
    <property type="match status" value="1"/>
</dbReference>
<proteinExistence type="inferred from homology"/>
<dbReference type="GO" id="GO:0016787">
    <property type="term" value="F:hydrolase activity"/>
    <property type="evidence" value="ECO:0007669"/>
    <property type="project" value="UniProtKB-KW"/>
</dbReference>
<evidence type="ECO:0000313" key="8">
    <source>
        <dbReference type="Proteomes" id="UP000028643"/>
    </source>
</evidence>
<gene>
    <name evidence="7" type="ORF">IV02_24090</name>
</gene>
<reference evidence="7 8" key="1">
    <citation type="submission" date="2014-07" db="EMBL/GenBank/DDBJ databases">
        <title>Draft Genome Sequences of Environmental Pseudomonas syringae strains.</title>
        <authorList>
            <person name="Baltrus D.A."/>
            <person name="Berge O."/>
            <person name="Morris C."/>
        </authorList>
    </citation>
    <scope>NUCLEOTIDE SEQUENCE [LARGE SCALE GENOMIC DNA]</scope>
    <source>
        <strain evidence="7 8">CEB003</strain>
    </source>
</reference>
<dbReference type="InterPro" id="IPR000286">
    <property type="entry name" value="HDACs"/>
</dbReference>
<sequence length="338" mass="37055">MKTFFHPSQRLHQPRSYLSRGQMRQPQELPARIDPLLAMVEKLGYPLFEPNDYGQAPLAAVHSPAYLEYLRTAYQQWHDVPEDWGDEVMSNIYIREGNPLRGILGKTARYLADGSCPIGEDTWQSAYWSAQSAVAAAHAVIEGDPSAYALCRPPGHHARAEAAGGFCFLNNAAIAAQVLRGKFAKVAVLDTDMHHGQGIQEIFYDRDDVLYVSIHGDPTNFYPVVAGFDDETGAGPGAGFNLNLPMAHGASEADFFACMDKAATALRNFAPDVLVLSLGFDIYENDPQSKVSVSHEGFRLLGQRIKALEVPCVVVQEGGYDIATLNENASRFFDGMTA</sequence>
<dbReference type="EMBL" id="JPQT01000130">
    <property type="protein sequence ID" value="KFE47210.1"/>
    <property type="molecule type" value="Genomic_DNA"/>
</dbReference>
<name>A0A085UVJ7_PSESX</name>
<dbReference type="Pfam" id="PF00850">
    <property type="entry name" value="Hist_deacetyl"/>
    <property type="match status" value="1"/>
</dbReference>
<dbReference type="Gene3D" id="3.40.800.20">
    <property type="entry name" value="Histone deacetylase domain"/>
    <property type="match status" value="1"/>
</dbReference>
<evidence type="ECO:0000256" key="4">
    <source>
        <dbReference type="ARBA" id="ARBA00022801"/>
    </source>
</evidence>
<dbReference type="GO" id="GO:0004407">
    <property type="term" value="F:histone deacetylase activity"/>
    <property type="evidence" value="ECO:0007669"/>
    <property type="project" value="TreeGrafter"/>
</dbReference>
<evidence type="ECO:0000256" key="2">
    <source>
        <dbReference type="ARBA" id="ARBA00005947"/>
    </source>
</evidence>
<evidence type="ECO:0000256" key="3">
    <source>
        <dbReference type="ARBA" id="ARBA00022723"/>
    </source>
</evidence>